<accession>A0ABV3ELI6</accession>
<protein>
    <submittedName>
        <fullName evidence="1">Uncharacterized protein</fullName>
    </submittedName>
</protein>
<reference evidence="1 2" key="1">
    <citation type="submission" date="2024-06" db="EMBL/GenBank/DDBJ databases">
        <title>The Natural Products Discovery Center: Release of the First 8490 Sequenced Strains for Exploring Actinobacteria Biosynthetic Diversity.</title>
        <authorList>
            <person name="Kalkreuter E."/>
            <person name="Kautsar S.A."/>
            <person name="Yang D."/>
            <person name="Bader C.D."/>
            <person name="Teijaro C.N."/>
            <person name="Fluegel L."/>
            <person name="Davis C.M."/>
            <person name="Simpson J.R."/>
            <person name="Lauterbach L."/>
            <person name="Steele A.D."/>
            <person name="Gui C."/>
            <person name="Meng S."/>
            <person name="Li G."/>
            <person name="Viehrig K."/>
            <person name="Ye F."/>
            <person name="Su P."/>
            <person name="Kiefer A.F."/>
            <person name="Nichols A."/>
            <person name="Cepeda A.J."/>
            <person name="Yan W."/>
            <person name="Fan B."/>
            <person name="Jiang Y."/>
            <person name="Adhikari A."/>
            <person name="Zheng C.-J."/>
            <person name="Schuster L."/>
            <person name="Cowan T.M."/>
            <person name="Smanski M.J."/>
            <person name="Chevrette M.G."/>
            <person name="De Carvalho L.P.S."/>
            <person name="Shen B."/>
        </authorList>
    </citation>
    <scope>NUCLEOTIDE SEQUENCE [LARGE SCALE GENOMIC DNA]</scope>
    <source>
        <strain evidence="1 2">NPDC048117</strain>
    </source>
</reference>
<dbReference type="EMBL" id="JBEZNA010000010">
    <property type="protein sequence ID" value="MEU9577001.1"/>
    <property type="molecule type" value="Genomic_DNA"/>
</dbReference>
<evidence type="ECO:0000313" key="2">
    <source>
        <dbReference type="Proteomes" id="UP001551584"/>
    </source>
</evidence>
<organism evidence="1 2">
    <name type="scientific">Streptomyces chilikensis</name>
    <dbReference type="NCBI Taxonomy" id="1194079"/>
    <lineage>
        <taxon>Bacteria</taxon>
        <taxon>Bacillati</taxon>
        <taxon>Actinomycetota</taxon>
        <taxon>Actinomycetes</taxon>
        <taxon>Kitasatosporales</taxon>
        <taxon>Streptomycetaceae</taxon>
        <taxon>Streptomyces</taxon>
    </lineage>
</organism>
<sequence length="134" mass="15146">MYFDQPVPREVKVIDSASLFRLEERACALGLNARLDPAWVQANAAPDGVHHLWPAVWNSLSHRPDVPRQLRCELLMTLRAGDRVVSFLDVLPEDFTPLPGVTSREEGRQVGQLLDRAPSVREWLLRQDEGSARP</sequence>
<keyword evidence="2" id="KW-1185">Reference proteome</keyword>
<proteinExistence type="predicted"/>
<evidence type="ECO:0000313" key="1">
    <source>
        <dbReference type="EMBL" id="MEU9577001.1"/>
    </source>
</evidence>
<dbReference type="RefSeq" id="WP_359269783.1">
    <property type="nucleotide sequence ID" value="NZ_JBEZNA010000010.1"/>
</dbReference>
<dbReference type="Proteomes" id="UP001551584">
    <property type="component" value="Unassembled WGS sequence"/>
</dbReference>
<comment type="caution">
    <text evidence="1">The sequence shown here is derived from an EMBL/GenBank/DDBJ whole genome shotgun (WGS) entry which is preliminary data.</text>
</comment>
<gene>
    <name evidence="1" type="ORF">AB0D95_06995</name>
</gene>
<name>A0ABV3ELI6_9ACTN</name>